<feature type="compositionally biased region" description="Polar residues" evidence="1">
    <location>
        <begin position="53"/>
        <end position="69"/>
    </location>
</feature>
<protein>
    <submittedName>
        <fullName evidence="3">Uncharacterized protein</fullName>
    </submittedName>
</protein>
<dbReference type="AlphaFoldDB" id="A0AAF3EZC9"/>
<accession>A0AAF3EZC9</accession>
<evidence type="ECO:0000313" key="2">
    <source>
        <dbReference type="Proteomes" id="UP000887575"/>
    </source>
</evidence>
<name>A0AAF3EZC9_9BILA</name>
<sequence>MMCPPKAVDQETLFVASRCFSSDSYATAEPGSVYEKEDEEMEDEESSFEKSCDTSLDTQSQSTGLTRSSISVPANLSKIHEQHEIVQLQDSQKRNAYKRVRSSLDEICESICQDLSNIQVLKRQRVKISDLTPALLEESIFQPRVGGGFTQICVDLKKTHPRIAALKQCPI</sequence>
<feature type="compositionally biased region" description="Acidic residues" evidence="1">
    <location>
        <begin position="36"/>
        <end position="46"/>
    </location>
</feature>
<evidence type="ECO:0000313" key="3">
    <source>
        <dbReference type="WBParaSite" id="MBELARI_LOCUS19509"/>
    </source>
</evidence>
<dbReference type="Proteomes" id="UP000887575">
    <property type="component" value="Unassembled WGS sequence"/>
</dbReference>
<proteinExistence type="predicted"/>
<keyword evidence="2" id="KW-1185">Reference proteome</keyword>
<evidence type="ECO:0000256" key="1">
    <source>
        <dbReference type="SAM" id="MobiDB-lite"/>
    </source>
</evidence>
<reference evidence="3" key="1">
    <citation type="submission" date="2024-02" db="UniProtKB">
        <authorList>
            <consortium name="WormBaseParasite"/>
        </authorList>
    </citation>
    <scope>IDENTIFICATION</scope>
</reference>
<organism evidence="2 3">
    <name type="scientific">Mesorhabditis belari</name>
    <dbReference type="NCBI Taxonomy" id="2138241"/>
    <lineage>
        <taxon>Eukaryota</taxon>
        <taxon>Metazoa</taxon>
        <taxon>Ecdysozoa</taxon>
        <taxon>Nematoda</taxon>
        <taxon>Chromadorea</taxon>
        <taxon>Rhabditida</taxon>
        <taxon>Rhabditina</taxon>
        <taxon>Rhabditomorpha</taxon>
        <taxon>Rhabditoidea</taxon>
        <taxon>Rhabditidae</taxon>
        <taxon>Mesorhabditinae</taxon>
        <taxon>Mesorhabditis</taxon>
    </lineage>
</organism>
<feature type="region of interest" description="Disordered" evidence="1">
    <location>
        <begin position="25"/>
        <end position="69"/>
    </location>
</feature>
<dbReference type="WBParaSite" id="MBELARI_LOCUS19509">
    <property type="protein sequence ID" value="MBELARI_LOCUS19509"/>
    <property type="gene ID" value="MBELARI_LOCUS19509"/>
</dbReference>